<comment type="caution">
    <text evidence="2">The sequence shown here is derived from an EMBL/GenBank/DDBJ whole genome shotgun (WGS) entry which is preliminary data.</text>
</comment>
<evidence type="ECO:0000313" key="3">
    <source>
        <dbReference type="Proteomes" id="UP000299102"/>
    </source>
</evidence>
<dbReference type="EMBL" id="BGZK01000918">
    <property type="protein sequence ID" value="GBP65052.1"/>
    <property type="molecule type" value="Genomic_DNA"/>
</dbReference>
<protein>
    <submittedName>
        <fullName evidence="2">Uncharacterized protein</fullName>
    </submittedName>
</protein>
<dbReference type="AlphaFoldDB" id="A0A4C1XPW4"/>
<gene>
    <name evidence="2" type="ORF">EVAR_46846_1</name>
</gene>
<evidence type="ECO:0000256" key="1">
    <source>
        <dbReference type="SAM" id="MobiDB-lite"/>
    </source>
</evidence>
<accession>A0A4C1XPW4</accession>
<evidence type="ECO:0000313" key="2">
    <source>
        <dbReference type="EMBL" id="GBP65052.1"/>
    </source>
</evidence>
<reference evidence="2 3" key="1">
    <citation type="journal article" date="2019" name="Commun. Biol.">
        <title>The bagworm genome reveals a unique fibroin gene that provides high tensile strength.</title>
        <authorList>
            <person name="Kono N."/>
            <person name="Nakamura H."/>
            <person name="Ohtoshi R."/>
            <person name="Tomita M."/>
            <person name="Numata K."/>
            <person name="Arakawa K."/>
        </authorList>
    </citation>
    <scope>NUCLEOTIDE SEQUENCE [LARGE SCALE GENOMIC DNA]</scope>
</reference>
<keyword evidence="3" id="KW-1185">Reference proteome</keyword>
<sequence length="130" mass="14394">MSCTLVRKSSAAARPRRAEAKKQRKGQRKSLTGKAGRPRPGVASTPPTALYWRTPCAVSCRRRADSRANCLHLNETESRVGIILESKAEPGLNPKNNMSGSRFTKWSVGRNDKRFDAAGEAMNKSYYVIN</sequence>
<dbReference type="Proteomes" id="UP000299102">
    <property type="component" value="Unassembled WGS sequence"/>
</dbReference>
<name>A0A4C1XPW4_EUMVA</name>
<organism evidence="2 3">
    <name type="scientific">Eumeta variegata</name>
    <name type="common">Bagworm moth</name>
    <name type="synonym">Eumeta japonica</name>
    <dbReference type="NCBI Taxonomy" id="151549"/>
    <lineage>
        <taxon>Eukaryota</taxon>
        <taxon>Metazoa</taxon>
        <taxon>Ecdysozoa</taxon>
        <taxon>Arthropoda</taxon>
        <taxon>Hexapoda</taxon>
        <taxon>Insecta</taxon>
        <taxon>Pterygota</taxon>
        <taxon>Neoptera</taxon>
        <taxon>Endopterygota</taxon>
        <taxon>Lepidoptera</taxon>
        <taxon>Glossata</taxon>
        <taxon>Ditrysia</taxon>
        <taxon>Tineoidea</taxon>
        <taxon>Psychidae</taxon>
        <taxon>Oiketicinae</taxon>
        <taxon>Eumeta</taxon>
    </lineage>
</organism>
<proteinExistence type="predicted"/>
<feature type="region of interest" description="Disordered" evidence="1">
    <location>
        <begin position="1"/>
        <end position="48"/>
    </location>
</feature>